<dbReference type="RefSeq" id="WP_114034052.1">
    <property type="nucleotide sequence ID" value="NZ_QOIL01000042.1"/>
</dbReference>
<dbReference type="Proteomes" id="UP000253094">
    <property type="component" value="Unassembled WGS sequence"/>
</dbReference>
<gene>
    <name evidence="1" type="ORF">DQ384_39695</name>
</gene>
<evidence type="ECO:0000313" key="2">
    <source>
        <dbReference type="Proteomes" id="UP000253094"/>
    </source>
</evidence>
<keyword evidence="2" id="KW-1185">Reference proteome</keyword>
<proteinExistence type="predicted"/>
<comment type="caution">
    <text evidence="1">The sequence shown here is derived from an EMBL/GenBank/DDBJ whole genome shotgun (WGS) entry which is preliminary data.</text>
</comment>
<dbReference type="EMBL" id="QOIL01000042">
    <property type="protein sequence ID" value="RCG17401.1"/>
    <property type="molecule type" value="Genomic_DNA"/>
</dbReference>
<reference evidence="1 2" key="1">
    <citation type="submission" date="2018-06" db="EMBL/GenBank/DDBJ databases">
        <title>Sphaerisporangium craniellae sp. nov., isolated from a marine sponge in the South China Sea.</title>
        <authorList>
            <person name="Li L."/>
        </authorList>
    </citation>
    <scope>NUCLEOTIDE SEQUENCE [LARGE SCALE GENOMIC DNA]</scope>
    <source>
        <strain evidence="1 2">CCTCC AA 208026</strain>
    </source>
</reference>
<accession>A0A367EH77</accession>
<protein>
    <submittedName>
        <fullName evidence="1">Uncharacterized protein</fullName>
    </submittedName>
</protein>
<organism evidence="1 2">
    <name type="scientific">Sphaerisporangium album</name>
    <dbReference type="NCBI Taxonomy" id="509200"/>
    <lineage>
        <taxon>Bacteria</taxon>
        <taxon>Bacillati</taxon>
        <taxon>Actinomycetota</taxon>
        <taxon>Actinomycetes</taxon>
        <taxon>Streptosporangiales</taxon>
        <taxon>Streptosporangiaceae</taxon>
        <taxon>Sphaerisporangium</taxon>
    </lineage>
</organism>
<dbReference type="OrthoDB" id="3211725at2"/>
<name>A0A367EH77_9ACTN</name>
<dbReference type="AlphaFoldDB" id="A0A367EH77"/>
<evidence type="ECO:0000313" key="1">
    <source>
        <dbReference type="EMBL" id="RCG17401.1"/>
    </source>
</evidence>
<sequence length="214" mass="22475">MNAEEPDVEELATTRRSLHAVAELVMAGPQYRTSGTIRLGVVPGGFRTVAEPGLRVEGDALVAGGQVRAPLDGRTPAELGAATGAGVGAPENLYHDGSGASPDDVLRVDPAAAGHLARCLARGDEALRRLAPDATPVLWPEHFDLAVTVDEVTYGVSLGDGHLGVPYAYVSPWEPRAGEFWNAPFGAARPLSELHDLHGFFAEGRERAAEDGPK</sequence>